<dbReference type="Proteomes" id="UP000537775">
    <property type="component" value="Unassembled WGS sequence"/>
</dbReference>
<dbReference type="SUPFAM" id="SSF51905">
    <property type="entry name" value="FAD/NAD(P)-binding domain"/>
    <property type="match status" value="1"/>
</dbReference>
<evidence type="ECO:0000313" key="3">
    <source>
        <dbReference type="Proteomes" id="UP000537775"/>
    </source>
</evidence>
<dbReference type="EC" id="1.4.3.4" evidence="2"/>
<dbReference type="InterPro" id="IPR036188">
    <property type="entry name" value="FAD/NAD-bd_sf"/>
</dbReference>
<dbReference type="EMBL" id="JACHML010000001">
    <property type="protein sequence ID" value="MBB6392657.1"/>
    <property type="molecule type" value="Genomic_DNA"/>
</dbReference>
<proteinExistence type="predicted"/>
<dbReference type="Gene3D" id="3.50.50.60">
    <property type="entry name" value="FAD/NAD(P)-binding domain"/>
    <property type="match status" value="1"/>
</dbReference>
<dbReference type="InterPro" id="IPR002937">
    <property type="entry name" value="Amino_oxidase"/>
</dbReference>
<dbReference type="InterPro" id="IPR050281">
    <property type="entry name" value="Flavin_monoamine_oxidase"/>
</dbReference>
<dbReference type="PANTHER" id="PTHR10742">
    <property type="entry name" value="FLAVIN MONOAMINE OXIDASE"/>
    <property type="match status" value="1"/>
</dbReference>
<dbReference type="SUPFAM" id="SSF54373">
    <property type="entry name" value="FAD-linked reductases, C-terminal domain"/>
    <property type="match status" value="1"/>
</dbReference>
<keyword evidence="2" id="KW-0560">Oxidoreductase</keyword>
<accession>A0A7X0KVW4</accession>
<dbReference type="Gene3D" id="1.20.1440.240">
    <property type="match status" value="1"/>
</dbReference>
<sequence>MVIEIDPLAVLRDGLPQLDGDRKRIVIVGAGIAGLTAGMMLHEAGHDVTLLEARNRLGGRIYTYRGFAGGMYGEFGAMRFPRGHRLAQHLITERFRLATSPFPMYDGNTFIFLNGTRVRRGDFARDSFEFGLPEHERGKEPADILKDAMQPLLELIDEPGGWQRIIDRYDGYSLLSFLVERGVSKQARSLLGPLLNIEGRFHFSLVEWFAQYHQDVFGDLVYIDAGSDTLADAFAPQLMDRTRLGAEVRSVSQDADGVRVLYRDGIADHHTVSGDECIVTVPLILLRHLDLEGVDVQKRAAMRNSYYGRAHKIFMQFSRRWWEEDYGITHGLTVTDLPIRNVVYTPAGQNPDIDKGVIIAAYGWGQDSMAYSMLSEEARISDALEHLAKIHPEARDTFEFGVSHDWALDPYAGGIGPLFRPFEMSGETYDDLVRPAGRMWFANDACDRRARRWIEGAIESAVKNAYAIHTGMRDEIPTAVPR</sequence>
<dbReference type="AlphaFoldDB" id="A0A7X0KVW4"/>
<reference evidence="2 3" key="1">
    <citation type="submission" date="2020-08" db="EMBL/GenBank/DDBJ databases">
        <title>Sequencing the genomes of 1000 actinobacteria strains.</title>
        <authorList>
            <person name="Klenk H.-P."/>
        </authorList>
    </citation>
    <scope>NUCLEOTIDE SEQUENCE [LARGE SCALE GENOMIC DNA]</scope>
    <source>
        <strain evidence="2 3">DSM 12511</strain>
    </source>
</reference>
<organism evidence="2 3">
    <name type="scientific">Microbacterium thalassium</name>
    <dbReference type="NCBI Taxonomy" id="362649"/>
    <lineage>
        <taxon>Bacteria</taxon>
        <taxon>Bacillati</taxon>
        <taxon>Actinomycetota</taxon>
        <taxon>Actinomycetes</taxon>
        <taxon>Micrococcales</taxon>
        <taxon>Microbacteriaceae</taxon>
        <taxon>Microbacterium</taxon>
    </lineage>
</organism>
<comment type="caution">
    <text evidence="2">The sequence shown here is derived from an EMBL/GenBank/DDBJ whole genome shotgun (WGS) entry which is preliminary data.</text>
</comment>
<protein>
    <submittedName>
        <fullName evidence="2">Monoamine oxidase</fullName>
        <ecNumber evidence="2">1.4.3.4</ecNumber>
    </submittedName>
</protein>
<dbReference type="GO" id="GO:0009063">
    <property type="term" value="P:amino acid catabolic process"/>
    <property type="evidence" value="ECO:0007669"/>
    <property type="project" value="TreeGrafter"/>
</dbReference>
<dbReference type="GO" id="GO:0001716">
    <property type="term" value="F:L-amino-acid oxidase activity"/>
    <property type="evidence" value="ECO:0007669"/>
    <property type="project" value="TreeGrafter"/>
</dbReference>
<dbReference type="GO" id="GO:0097621">
    <property type="term" value="F:monoamine oxidase activity"/>
    <property type="evidence" value="ECO:0007669"/>
    <property type="project" value="UniProtKB-EC"/>
</dbReference>
<name>A0A7X0KVW4_9MICO</name>
<dbReference type="Gene3D" id="3.90.660.10">
    <property type="match status" value="1"/>
</dbReference>
<dbReference type="RefSeq" id="WP_184751702.1">
    <property type="nucleotide sequence ID" value="NZ_BAAAJR010000001.1"/>
</dbReference>
<evidence type="ECO:0000259" key="1">
    <source>
        <dbReference type="Pfam" id="PF01593"/>
    </source>
</evidence>
<dbReference type="Pfam" id="PF01593">
    <property type="entry name" value="Amino_oxidase"/>
    <property type="match status" value="1"/>
</dbReference>
<keyword evidence="3" id="KW-1185">Reference proteome</keyword>
<feature type="domain" description="Amine oxidase" evidence="1">
    <location>
        <begin position="32"/>
        <end position="468"/>
    </location>
</feature>
<dbReference type="PANTHER" id="PTHR10742:SF342">
    <property type="entry name" value="AMINE OXIDASE"/>
    <property type="match status" value="1"/>
</dbReference>
<gene>
    <name evidence="2" type="ORF">HD594_002970</name>
</gene>
<evidence type="ECO:0000313" key="2">
    <source>
        <dbReference type="EMBL" id="MBB6392657.1"/>
    </source>
</evidence>